<feature type="region of interest" description="Disordered" evidence="2">
    <location>
        <begin position="417"/>
        <end position="439"/>
    </location>
</feature>
<evidence type="ECO:0000259" key="3">
    <source>
        <dbReference type="Pfam" id="PF01464"/>
    </source>
</evidence>
<keyword evidence="5" id="KW-1185">Reference proteome</keyword>
<dbReference type="Gene3D" id="1.10.530.10">
    <property type="match status" value="1"/>
</dbReference>
<comment type="caution">
    <text evidence="4">The sequence shown here is derived from an EMBL/GenBank/DDBJ whole genome shotgun (WGS) entry which is preliminary data.</text>
</comment>
<protein>
    <submittedName>
        <fullName evidence="4">Transglycosylase SLT domain-containing protein</fullName>
    </submittedName>
</protein>
<reference evidence="4 5" key="1">
    <citation type="journal article" date="2015" name="Int. J. Syst. Evol. Microbiol.">
        <title>Streptomyces gilvifuscus sp. nov., an actinomycete that produces antibacterial compounds isolated from soil.</title>
        <authorList>
            <person name="Nguyen T.M."/>
            <person name="Kim J."/>
        </authorList>
    </citation>
    <scope>NUCLEOTIDE SEQUENCE [LARGE SCALE GENOMIC DNA]</scope>
    <source>
        <strain evidence="4 5">T113</strain>
    </source>
</reference>
<dbReference type="CDD" id="cd13402">
    <property type="entry name" value="LT_TF-like"/>
    <property type="match status" value="1"/>
</dbReference>
<evidence type="ECO:0000256" key="1">
    <source>
        <dbReference type="SAM" id="Coils"/>
    </source>
</evidence>
<feature type="domain" description="Transglycosylase SLT" evidence="3">
    <location>
        <begin position="1357"/>
        <end position="1445"/>
    </location>
</feature>
<dbReference type="SUPFAM" id="SSF53955">
    <property type="entry name" value="Lysozyme-like"/>
    <property type="match status" value="1"/>
</dbReference>
<accession>A0ABT5FLI6</accession>
<dbReference type="SUPFAM" id="SSF48371">
    <property type="entry name" value="ARM repeat"/>
    <property type="match status" value="1"/>
</dbReference>
<dbReference type="Pfam" id="PF01464">
    <property type="entry name" value="SLT"/>
    <property type="match status" value="1"/>
</dbReference>
<name>A0ABT5FLI6_9ACTN</name>
<proteinExistence type="predicted"/>
<evidence type="ECO:0000256" key="2">
    <source>
        <dbReference type="SAM" id="MobiDB-lite"/>
    </source>
</evidence>
<gene>
    <name evidence="4" type="ORF">PO587_02855</name>
</gene>
<sequence>MATNVGSVVASIVPDVSDFASRADAALTPSVQRLGQNLGQRLSRSITQSLDFSGIDNALRRSLDVAEATATAKGREIGRRYGQAMRAGLDSELRGLQGSLDVTIRPVIDRSAYRAVQTDLDVLTRARTVRIVSDVDTRAGADDLALLTRPRTARITADADTADAAARLALLTRDRRATINANVNSSQIAQASSLISRTTGVASGAGGAIGGLASKVALLGAGAPLVGSLVNVLAAIAPAAAVAIPAVATLGSVLGTIRLGTAGLGDAFKEAFGTGSSAASGAASAAHQVEQAQRRLGDAERAVGDARRQAAEQVAQAQEAVANAQKDLTAAQKDAKQAQQDLTQAYEDGRRALQDMNLQLSGAKLDEKEAILRVKQAQEDLNKTLANPKASQLDREEAQLRLDEAKQGLKEQQVETKRLEEDTKKANKAGVEGTQQVKSAKDRLAQANQNVADKAQAVEDAEAGVAKAQADGARQVADAQRQVADASRALAEAQAASAAQTAKLTENFSKLSPNAQGFVNAVKGLKPAWDAMQLNVQDRLFAGIGGRLTDVGTRVIPILRGGLEGTAGVLNRMAKGALTAVDNLAKTGMLKKILDGATESLKPLEKAPGRIVTAFGQVAVAAQPAFQKVTEGLGGVITKVTDKLGAAFESGAMTKAIDQAVSLLGDLMDVGQNVFSILGDIFMAGADSGGGTIQVLKEITGAIAEITSSPEVQGGLKALFNVMGTLAKTVAPLLGTALKFVGQIFEKLGPPVEILVKALGKALTPVIDALGPVLVILAGTLGQILVAVSPLIVVIGQLLATALKPLGPVFQTIGKLVEKLAPTIAVLADALGKILTPILEGLGGVLDELVSQYADMFLQLLQQLAPVIPQLIPPLVGVAKSLGDLLLAVAPLLPQLLMLQTQFLVKLLPAILPLLPPILKLVDLLVRLAVWAITKFVVPALAGLIAYVKDMGKKLQPFIDAVKHITEWIADKFQWLYDKLVGHSIIPDLIKKIRDWFNLGKQWVKDAWNALWSNTIGRATSAAKTVGDKVSGFAKGVSSKFGDTKKWATDRWKGLWSGVSDTTTSMAKTVGGRVGDFKDTVIGFFKKAVSGIGTAWDKLRDVAKHPVKFLIETVFNNGLRKVWNNTAAKLPGIKSIPPMAVPKGFASGGILPGFTPGRDVHRFISPTGGVLDLSGGESIMRPEVTMAVGRGGINALNAAARSGGVGAVQALLNEGLPHRAFWGGGIWDDITDNPVTNSLKTFVGGSVDLLKMGADWARGGVADLAEKTLKAMLGVKSLTIDVKNQIWSRLVGNVPVMLASKIVDFIRGKEADGAGSSATIKGYKPSAGVKQWSSVVLQALSEVGQPASLLNTTLRRMQQESGGNPTIVNKWDSNWQAGHPSVGLMQVIGPTFRAYAGKYRNRGPFSYGVSVDPLANVYSSMKYALAAYGSLSRAYNRAGGYAKGGFPSLGQWAWVGEEGPELVRFKRPAQVYPHQESMRISQQMATTQSAMTRAPSEVRSGDNHFHAYPSDKPTKKAFLDLMSDVNALHGSQIVL</sequence>
<organism evidence="4 5">
    <name type="scientific">Streptomyces gilvifuscus</name>
    <dbReference type="NCBI Taxonomy" id="1550617"/>
    <lineage>
        <taxon>Bacteria</taxon>
        <taxon>Bacillati</taxon>
        <taxon>Actinomycetota</taxon>
        <taxon>Actinomycetes</taxon>
        <taxon>Kitasatosporales</taxon>
        <taxon>Streptomycetaceae</taxon>
        <taxon>Streptomyces</taxon>
    </lineage>
</organism>
<keyword evidence="1" id="KW-0175">Coiled coil</keyword>
<dbReference type="RefSeq" id="WP_272173975.1">
    <property type="nucleotide sequence ID" value="NZ_JAQOSK010000001.1"/>
</dbReference>
<dbReference type="Proteomes" id="UP001221328">
    <property type="component" value="Unassembled WGS sequence"/>
</dbReference>
<dbReference type="EMBL" id="JAQOSK010000001">
    <property type="protein sequence ID" value="MDC2953391.1"/>
    <property type="molecule type" value="Genomic_DNA"/>
</dbReference>
<feature type="region of interest" description="Disordered" evidence="2">
    <location>
        <begin position="1485"/>
        <end position="1509"/>
    </location>
</feature>
<dbReference type="InterPro" id="IPR023346">
    <property type="entry name" value="Lysozyme-like_dom_sf"/>
</dbReference>
<feature type="coiled-coil region" evidence="1">
    <location>
        <begin position="282"/>
        <end position="348"/>
    </location>
</feature>
<dbReference type="InterPro" id="IPR016024">
    <property type="entry name" value="ARM-type_fold"/>
</dbReference>
<evidence type="ECO:0000313" key="4">
    <source>
        <dbReference type="EMBL" id="MDC2953391.1"/>
    </source>
</evidence>
<dbReference type="InterPro" id="IPR008258">
    <property type="entry name" value="Transglycosylase_SLT_dom_1"/>
</dbReference>
<evidence type="ECO:0000313" key="5">
    <source>
        <dbReference type="Proteomes" id="UP001221328"/>
    </source>
</evidence>